<dbReference type="InterPro" id="IPR001054">
    <property type="entry name" value="A/G_cyclase"/>
</dbReference>
<dbReference type="InterPro" id="IPR019734">
    <property type="entry name" value="TPR_rpt"/>
</dbReference>
<accession>A0A091BCW0</accession>
<keyword evidence="4" id="KW-1185">Reference proteome</keyword>
<dbReference type="Proteomes" id="UP000029391">
    <property type="component" value="Unassembled WGS sequence"/>
</dbReference>
<dbReference type="SMART" id="SM00028">
    <property type="entry name" value="TPR"/>
    <property type="match status" value="2"/>
</dbReference>
<dbReference type="EMBL" id="AWXU01000033">
    <property type="protein sequence ID" value="KFN49571.1"/>
    <property type="molecule type" value="Genomic_DNA"/>
</dbReference>
<dbReference type="GO" id="GO:0009190">
    <property type="term" value="P:cyclic nucleotide biosynthetic process"/>
    <property type="evidence" value="ECO:0007669"/>
    <property type="project" value="InterPro"/>
</dbReference>
<proteinExistence type="predicted"/>
<dbReference type="GO" id="GO:0004016">
    <property type="term" value="F:adenylate cyclase activity"/>
    <property type="evidence" value="ECO:0007669"/>
    <property type="project" value="UniProtKB-ARBA"/>
</dbReference>
<name>A0A091BCW0_9GAMM</name>
<keyword evidence="1" id="KW-0802">TPR repeat</keyword>
<dbReference type="STRING" id="1121013.GCA_000426365_02522"/>
<dbReference type="NCBIfam" id="TIGR04510">
    <property type="entry name" value="mod_pep_cyc"/>
    <property type="match status" value="1"/>
</dbReference>
<feature type="domain" description="Guanylate cyclase" evidence="2">
    <location>
        <begin position="22"/>
        <end position="146"/>
    </location>
</feature>
<dbReference type="Gene3D" id="3.40.50.10610">
    <property type="entry name" value="ABC-type transport auxiliary lipoprotein component"/>
    <property type="match status" value="1"/>
</dbReference>
<comment type="caution">
    <text evidence="3">The sequence shown here is derived from an EMBL/GenBank/DDBJ whole genome shotgun (WGS) entry which is preliminary data.</text>
</comment>
<dbReference type="SUPFAM" id="SSF48452">
    <property type="entry name" value="TPR-like"/>
    <property type="match status" value="1"/>
</dbReference>
<evidence type="ECO:0000256" key="1">
    <source>
        <dbReference type="PROSITE-ProRule" id="PRU00339"/>
    </source>
</evidence>
<protein>
    <recommendedName>
        <fullName evidence="2">Guanylate cyclase domain-containing protein</fullName>
    </recommendedName>
</protein>
<dbReference type="SUPFAM" id="SSF55073">
    <property type="entry name" value="Nucleotide cyclase"/>
    <property type="match status" value="1"/>
</dbReference>
<dbReference type="InterPro" id="IPR011990">
    <property type="entry name" value="TPR-like_helical_dom_sf"/>
</dbReference>
<dbReference type="RefSeq" id="WP_051240040.1">
    <property type="nucleotide sequence ID" value="NZ_AUFF01000009.1"/>
</dbReference>
<dbReference type="InterPro" id="IPR050697">
    <property type="entry name" value="Adenylyl/Guanylyl_Cyclase_3/4"/>
</dbReference>
<dbReference type="InterPro" id="IPR029787">
    <property type="entry name" value="Nucleotide_cyclase"/>
</dbReference>
<reference evidence="3 4" key="1">
    <citation type="submission" date="2013-09" db="EMBL/GenBank/DDBJ databases">
        <title>Genome sequencing of Arenimonas composti.</title>
        <authorList>
            <person name="Chen F."/>
            <person name="Wang G."/>
        </authorList>
    </citation>
    <scope>NUCLEOTIDE SEQUENCE [LARGE SCALE GENOMIC DNA]</scope>
    <source>
        <strain evidence="3 4">TR7-09</strain>
    </source>
</reference>
<dbReference type="Pfam" id="PF13181">
    <property type="entry name" value="TPR_8"/>
    <property type="match status" value="1"/>
</dbReference>
<feature type="repeat" description="TPR" evidence="1">
    <location>
        <begin position="413"/>
        <end position="446"/>
    </location>
</feature>
<dbReference type="AlphaFoldDB" id="A0A091BCW0"/>
<evidence type="ECO:0000259" key="2">
    <source>
        <dbReference type="PROSITE" id="PS50125"/>
    </source>
</evidence>
<sequence length="876" mass="94982">MNLDESGPGDSAAPQVKPLLRTVLLADIVDSTALVERLGDMRAALLLQKHDQLLRQSIQFCHGQLIDKADGVLALFERPIQALDFALRYQRGLRELGQAEGMSLRVRIGVHVGDVMMWANEPQHVRAGAKPFEVEGLAKPVAARLMNLALPGQILMSGMAQNLCQRAVGELGEAGRELRFVLHGRYRFKGVPAPMLVHEVGEPGLSPLRAPDSGPKAWRELPLWRRPPVLALELLLVGVLVLGGVWSTLRAPPAIAFAERDWVVVADLQNRTGEALFDDSLDTALRVGLEQSRHINLVSELQIDRALARMQRPGQPVDRQLATELALREGARAVILPTVAEVGGVIRVSLEVIDPRSGVTVYSESADARDAAQVLDALDDNTRRIRGHLGEAIAAIDATSEPLEQVTTGNLEALRAFSLGVQARYRGRLDEARQLFEEAIRLDPSFAMAHLQLAFMRYVDNDATGTRHFVDLAAQNRTHLTRREQLFLDAAAATLDEPELALEKFRLLASLYPEEFRAYGNYAWFAHYDLLQTEKGLAQLTPALTPRNPRAGQAHYTAGVLNLALDRYAEAQNHFEQASLLGVGGFNREHAETFVAQRRYADAARVLALDSATGSDVVDLEMRLIDISLPLDQGDIAQATAVAGQLAAAAAGASELHRWNLEGIRLSVRALDPDPEFAADLRAHAAAQAGRLADGDVLLQRHVLFQALAAGWMAANSGDTVTAQAMLDVVAGNRLVDTYPANAGMRRALEAELALAAGDPGKAVALLKRAVTLPGASYFERAVLARAQYAAGDWEGAATTAAWLADNRGRAFAESTSIGHWQPMNVVESTLALKLRAMALTRAGRAKEAGEAAARFAAAWPDGENAAIVQRRFPAD</sequence>
<dbReference type="GO" id="GO:0035556">
    <property type="term" value="P:intracellular signal transduction"/>
    <property type="evidence" value="ECO:0007669"/>
    <property type="project" value="InterPro"/>
</dbReference>
<evidence type="ECO:0000313" key="4">
    <source>
        <dbReference type="Proteomes" id="UP000029391"/>
    </source>
</evidence>
<gene>
    <name evidence="3" type="ORF">P873_10480</name>
</gene>
<dbReference type="eggNOG" id="COG0457">
    <property type="taxonomic scope" value="Bacteria"/>
</dbReference>
<dbReference type="PROSITE" id="PS50005">
    <property type="entry name" value="TPR"/>
    <property type="match status" value="1"/>
</dbReference>
<dbReference type="PROSITE" id="PS50125">
    <property type="entry name" value="GUANYLATE_CYCLASE_2"/>
    <property type="match status" value="1"/>
</dbReference>
<dbReference type="CDD" id="cd07302">
    <property type="entry name" value="CHD"/>
    <property type="match status" value="1"/>
</dbReference>
<dbReference type="Gene3D" id="3.30.70.1230">
    <property type="entry name" value="Nucleotide cyclase"/>
    <property type="match status" value="1"/>
</dbReference>
<evidence type="ECO:0000313" key="3">
    <source>
        <dbReference type="EMBL" id="KFN49571.1"/>
    </source>
</evidence>
<dbReference type="eggNOG" id="COG2114">
    <property type="taxonomic scope" value="Bacteria"/>
</dbReference>
<dbReference type="Gene3D" id="1.25.40.10">
    <property type="entry name" value="Tetratricopeptide repeat domain"/>
    <property type="match status" value="2"/>
</dbReference>
<organism evidence="3 4">
    <name type="scientific">Arenimonas composti TR7-09 = DSM 18010</name>
    <dbReference type="NCBI Taxonomy" id="1121013"/>
    <lineage>
        <taxon>Bacteria</taxon>
        <taxon>Pseudomonadati</taxon>
        <taxon>Pseudomonadota</taxon>
        <taxon>Gammaproteobacteria</taxon>
        <taxon>Lysobacterales</taxon>
        <taxon>Lysobacteraceae</taxon>
        <taxon>Arenimonas</taxon>
    </lineage>
</organism>
<dbReference type="OrthoDB" id="5928393at2"/>
<dbReference type="PANTHER" id="PTHR43081">
    <property type="entry name" value="ADENYLATE CYCLASE, TERMINAL-DIFFERENTIATION SPECIFIC-RELATED"/>
    <property type="match status" value="1"/>
</dbReference>
<dbReference type="PANTHER" id="PTHR43081:SF1">
    <property type="entry name" value="ADENYLATE CYCLASE, TERMINAL-DIFFERENTIATION SPECIFIC"/>
    <property type="match status" value="1"/>
</dbReference>
<dbReference type="InterPro" id="IPR030966">
    <property type="entry name" value="Mod_pep_cyc"/>
</dbReference>